<feature type="signal peptide" evidence="2">
    <location>
        <begin position="1"/>
        <end position="21"/>
    </location>
</feature>
<proteinExistence type="predicted"/>
<name>A0A7C5QSZ8_9PROT</name>
<feature type="chain" id="PRO_5027870331" evidence="2">
    <location>
        <begin position="22"/>
        <end position="164"/>
    </location>
</feature>
<gene>
    <name evidence="3" type="ORF">ENJ42_09585</name>
</gene>
<reference evidence="3" key="1">
    <citation type="journal article" date="2020" name="mSystems">
        <title>Genome- and Community-Level Interaction Insights into Carbon Utilization and Element Cycling Functions of Hydrothermarchaeota in Hydrothermal Sediment.</title>
        <authorList>
            <person name="Zhou Z."/>
            <person name="Liu Y."/>
            <person name="Xu W."/>
            <person name="Pan J."/>
            <person name="Luo Z.H."/>
            <person name="Li M."/>
        </authorList>
    </citation>
    <scope>NUCLEOTIDE SEQUENCE [LARGE SCALE GENOMIC DNA]</scope>
    <source>
        <strain evidence="3">HyVt-485</strain>
    </source>
</reference>
<feature type="compositionally biased region" description="Acidic residues" evidence="1">
    <location>
        <begin position="151"/>
        <end position="164"/>
    </location>
</feature>
<dbReference type="Proteomes" id="UP000885830">
    <property type="component" value="Unassembled WGS sequence"/>
</dbReference>
<dbReference type="AlphaFoldDB" id="A0A7C5QSZ8"/>
<comment type="caution">
    <text evidence="3">The sequence shown here is derived from an EMBL/GenBank/DDBJ whole genome shotgun (WGS) entry which is preliminary data.</text>
</comment>
<protein>
    <submittedName>
        <fullName evidence="3">Uncharacterized protein</fullName>
    </submittedName>
</protein>
<sequence>MKLMHTLLVGACISLAGTSTAQELGFGPGASTPKVSTTAGFHLSIPFGGQKSERAADKARFGLALNMTREYGRRNSYIPKRVQTNILDFGWRFDGQPTMLMGGEDVYQSLHDDQLNANGGVSKNTILIVAGGALAAGAAVALAGSGGNNDNDNDGPDNDNDGDD</sequence>
<organism evidence="3">
    <name type="scientific">Hellea balneolensis</name>
    <dbReference type="NCBI Taxonomy" id="287478"/>
    <lineage>
        <taxon>Bacteria</taxon>
        <taxon>Pseudomonadati</taxon>
        <taxon>Pseudomonadota</taxon>
        <taxon>Alphaproteobacteria</taxon>
        <taxon>Maricaulales</taxon>
        <taxon>Robiginitomaculaceae</taxon>
        <taxon>Hellea</taxon>
    </lineage>
</organism>
<accession>A0A7C5QSZ8</accession>
<evidence type="ECO:0000313" key="3">
    <source>
        <dbReference type="EMBL" id="HHL43859.1"/>
    </source>
</evidence>
<keyword evidence="2" id="KW-0732">Signal</keyword>
<feature type="region of interest" description="Disordered" evidence="1">
    <location>
        <begin position="144"/>
        <end position="164"/>
    </location>
</feature>
<evidence type="ECO:0000256" key="2">
    <source>
        <dbReference type="SAM" id="SignalP"/>
    </source>
</evidence>
<dbReference type="EMBL" id="DRMJ01000502">
    <property type="protein sequence ID" value="HHL43859.1"/>
    <property type="molecule type" value="Genomic_DNA"/>
</dbReference>
<evidence type="ECO:0000256" key="1">
    <source>
        <dbReference type="SAM" id="MobiDB-lite"/>
    </source>
</evidence>